<evidence type="ECO:0008006" key="4">
    <source>
        <dbReference type="Google" id="ProtNLM"/>
    </source>
</evidence>
<gene>
    <name evidence="2" type="ORF">JY572_20050</name>
</gene>
<keyword evidence="3" id="KW-1185">Reference proteome</keyword>
<name>A0ABX7MX07_9BACT</name>
<dbReference type="Proteomes" id="UP000663090">
    <property type="component" value="Chromosome"/>
</dbReference>
<evidence type="ECO:0000313" key="3">
    <source>
        <dbReference type="Proteomes" id="UP000663090"/>
    </source>
</evidence>
<feature type="chain" id="PRO_5045187088" description="DUF560 domain-containing protein" evidence="1">
    <location>
        <begin position="29"/>
        <end position="356"/>
    </location>
</feature>
<dbReference type="EMBL" id="CP071091">
    <property type="protein sequence ID" value="QSQ10738.1"/>
    <property type="molecule type" value="Genomic_DNA"/>
</dbReference>
<reference evidence="2 3" key="1">
    <citation type="submission" date="2021-02" db="EMBL/GenBank/DDBJ databases">
        <title>De Novo genome assembly of isolated myxobacteria.</title>
        <authorList>
            <person name="Stevens D.C."/>
        </authorList>
    </citation>
    <scope>NUCLEOTIDE SEQUENCE [LARGE SCALE GENOMIC DNA]</scope>
    <source>
        <strain evidence="2 3">SCHIC003</strain>
    </source>
</reference>
<proteinExistence type="predicted"/>
<dbReference type="RefSeq" id="WP_206712506.1">
    <property type="nucleotide sequence ID" value="NZ_CP071091.1"/>
</dbReference>
<evidence type="ECO:0000313" key="2">
    <source>
        <dbReference type="EMBL" id="QSQ10738.1"/>
    </source>
</evidence>
<organism evidence="2 3">
    <name type="scientific">Myxococcus landrumensis</name>
    <dbReference type="NCBI Taxonomy" id="2813577"/>
    <lineage>
        <taxon>Bacteria</taxon>
        <taxon>Pseudomonadati</taxon>
        <taxon>Myxococcota</taxon>
        <taxon>Myxococcia</taxon>
        <taxon>Myxococcales</taxon>
        <taxon>Cystobacterineae</taxon>
        <taxon>Myxococcaceae</taxon>
        <taxon>Myxococcus</taxon>
    </lineage>
</organism>
<sequence length="356" mass="38685">MVPRAVSRALFPTPIILLVLLAARSASAAEWEGTLKASARLLVDTNAPRDFSDGSTPSPGVDPALSLLGAAEGRVTFERTQLVGRYELGGRMYPGFPSEDTLIQTGALEGSLALGTEFGVGAEGHAKDRRGGTRAYSDLGTSLFIEYAPDVRMALRVRGGARRFVYRPDATANFGGAELGATGRYRFNRRHSLSLFGEWGARRYGIQARPRPGVEGGTQGRREDGALTAGLNYSYRGPVSLGLGYSYQEVSSNSFGETVLRHRVTGTAGVRLPWKLTLMAQGSLGITRYPDGIYLSPEIILLEEDEGQNSLALKLARPVSEHVDLELSWGLWSTRLPRNDLTYARQMFGLGVTWRD</sequence>
<accession>A0ABX7MX07</accession>
<protein>
    <recommendedName>
        <fullName evidence="4">DUF560 domain-containing protein</fullName>
    </recommendedName>
</protein>
<feature type="signal peptide" evidence="1">
    <location>
        <begin position="1"/>
        <end position="28"/>
    </location>
</feature>
<evidence type="ECO:0000256" key="1">
    <source>
        <dbReference type="SAM" id="SignalP"/>
    </source>
</evidence>
<keyword evidence="1" id="KW-0732">Signal</keyword>